<dbReference type="Proteomes" id="UP000694865">
    <property type="component" value="Unplaced"/>
</dbReference>
<proteinExistence type="predicted"/>
<dbReference type="RefSeq" id="XP_006820158.1">
    <property type="nucleotide sequence ID" value="XM_006820095.1"/>
</dbReference>
<accession>A0ABM0MJG7</accession>
<reference evidence="3" key="1">
    <citation type="submission" date="2025-08" db="UniProtKB">
        <authorList>
            <consortium name="RefSeq"/>
        </authorList>
    </citation>
    <scope>IDENTIFICATION</scope>
    <source>
        <tissue evidence="3">Testes</tissue>
    </source>
</reference>
<evidence type="ECO:0000313" key="3">
    <source>
        <dbReference type="RefSeq" id="XP_006820158.1"/>
    </source>
</evidence>
<feature type="compositionally biased region" description="Pro residues" evidence="1">
    <location>
        <begin position="71"/>
        <end position="90"/>
    </location>
</feature>
<name>A0ABM0MJG7_SACKO</name>
<organism evidence="2 3">
    <name type="scientific">Saccoglossus kowalevskii</name>
    <name type="common">Acorn worm</name>
    <dbReference type="NCBI Taxonomy" id="10224"/>
    <lineage>
        <taxon>Eukaryota</taxon>
        <taxon>Metazoa</taxon>
        <taxon>Hemichordata</taxon>
        <taxon>Enteropneusta</taxon>
        <taxon>Harrimaniidae</taxon>
        <taxon>Saccoglossus</taxon>
    </lineage>
</organism>
<gene>
    <name evidence="3" type="primary">LOC100374991</name>
</gene>
<feature type="compositionally biased region" description="Low complexity" evidence="1">
    <location>
        <begin position="45"/>
        <end position="70"/>
    </location>
</feature>
<feature type="region of interest" description="Disordered" evidence="1">
    <location>
        <begin position="41"/>
        <end position="100"/>
    </location>
</feature>
<evidence type="ECO:0000256" key="1">
    <source>
        <dbReference type="SAM" id="MobiDB-lite"/>
    </source>
</evidence>
<dbReference type="GeneID" id="100374991"/>
<protein>
    <submittedName>
        <fullName evidence="3">Zinc finger protein 207-like</fullName>
    </submittedName>
</protein>
<sequence length="100" mass="10788">MLPKYQRLKPGVTRVAPTTISSSAIISRPPALAGNMMAQQMRQHMPPQGTQQPGMGMPMGQGAPQQRMQRPPFPGPPPFQGGQGPPPMRPPMMQSGGVRY</sequence>
<evidence type="ECO:0000313" key="2">
    <source>
        <dbReference type="Proteomes" id="UP000694865"/>
    </source>
</evidence>
<keyword evidence="2" id="KW-1185">Reference proteome</keyword>